<name>A0ABN6EKE9_9BACT</name>
<keyword evidence="3" id="KW-1185">Reference proteome</keyword>
<dbReference type="RefSeq" id="WP_207153920.1">
    <property type="nucleotide sequence ID" value="NZ_AP024484.1"/>
</dbReference>
<protein>
    <submittedName>
        <fullName evidence="2">Four helix bundle protein</fullName>
    </submittedName>
</protein>
<sequence>MSQSDHLPIYKDTFTMLGMVIERVKNYPRFYRYTIGEKMVNINLDMLSLIYRANSSYNKLPIITQLDDRYRMLVMLFRLSVEQRVIPQNNYAKYAENCMV</sequence>
<proteinExistence type="predicted"/>
<gene>
    <name evidence="2" type="ORF">prwr041_22550</name>
</gene>
<dbReference type="Pfam" id="PF22296">
    <property type="entry name" value="bAvd"/>
    <property type="match status" value="1"/>
</dbReference>
<dbReference type="Gene3D" id="1.20.1440.60">
    <property type="entry name" value="23S rRNA-intervening sequence"/>
    <property type="match status" value="1"/>
</dbReference>
<dbReference type="CDD" id="cd16376">
    <property type="entry name" value="Avd_like"/>
    <property type="match status" value="1"/>
</dbReference>
<evidence type="ECO:0000259" key="1">
    <source>
        <dbReference type="Pfam" id="PF22296"/>
    </source>
</evidence>
<accession>A0ABN6EKE9</accession>
<evidence type="ECO:0000313" key="2">
    <source>
        <dbReference type="EMBL" id="BCS86362.1"/>
    </source>
</evidence>
<reference evidence="2 3" key="1">
    <citation type="journal article" date="2022" name="Int. J. Syst. Evol. Microbiol.">
        <title>Prevotella herbatica sp. nov., a plant polysaccharide-decomposing anaerobic bacterium isolated from a methanogenic reactor.</title>
        <authorList>
            <person name="Uek A."/>
            <person name="Tonouchi A."/>
            <person name="Kaku N."/>
            <person name="Ueki K."/>
        </authorList>
    </citation>
    <scope>NUCLEOTIDE SEQUENCE [LARGE SCALE GENOMIC DNA]</scope>
    <source>
        <strain evidence="2 3">WR041</strain>
    </source>
</reference>
<dbReference type="InterPro" id="IPR036583">
    <property type="entry name" value="23S_rRNA_IVS_sf"/>
</dbReference>
<evidence type="ECO:0000313" key="3">
    <source>
        <dbReference type="Proteomes" id="UP001319045"/>
    </source>
</evidence>
<dbReference type="EMBL" id="AP024484">
    <property type="protein sequence ID" value="BCS86362.1"/>
    <property type="molecule type" value="Genomic_DNA"/>
</dbReference>
<feature type="domain" description="bAvd-like" evidence="1">
    <location>
        <begin position="15"/>
        <end position="95"/>
    </location>
</feature>
<organism evidence="2 3">
    <name type="scientific">Prevotella herbatica</name>
    <dbReference type="NCBI Taxonomy" id="2801997"/>
    <lineage>
        <taxon>Bacteria</taxon>
        <taxon>Pseudomonadati</taxon>
        <taxon>Bacteroidota</taxon>
        <taxon>Bacteroidia</taxon>
        <taxon>Bacteroidales</taxon>
        <taxon>Prevotellaceae</taxon>
        <taxon>Prevotella</taxon>
    </lineage>
</organism>
<dbReference type="Proteomes" id="UP001319045">
    <property type="component" value="Chromosome"/>
</dbReference>
<dbReference type="InterPro" id="IPR055360">
    <property type="entry name" value="bAvd"/>
</dbReference>